<dbReference type="Proteomes" id="UP001597178">
    <property type="component" value="Unassembled WGS sequence"/>
</dbReference>
<evidence type="ECO:0000313" key="3">
    <source>
        <dbReference type="Proteomes" id="UP001597178"/>
    </source>
</evidence>
<gene>
    <name evidence="2" type="ORF">ACFQ4A_03915</name>
</gene>
<name>A0ABW3ZR20_9BACI</name>
<dbReference type="InterPro" id="IPR001584">
    <property type="entry name" value="Integrase_cat-core"/>
</dbReference>
<feature type="domain" description="Integrase catalytic" evidence="1">
    <location>
        <begin position="1"/>
        <end position="61"/>
    </location>
</feature>
<dbReference type="EMBL" id="JBHTNH010000003">
    <property type="protein sequence ID" value="MFD1360826.1"/>
    <property type="molecule type" value="Genomic_DNA"/>
</dbReference>
<dbReference type="SUPFAM" id="SSF53098">
    <property type="entry name" value="Ribonuclease H-like"/>
    <property type="match status" value="1"/>
</dbReference>
<proteinExistence type="predicted"/>
<evidence type="ECO:0000313" key="2">
    <source>
        <dbReference type="EMBL" id="MFD1360826.1"/>
    </source>
</evidence>
<dbReference type="InterPro" id="IPR012337">
    <property type="entry name" value="RNaseH-like_sf"/>
</dbReference>
<reference evidence="3" key="1">
    <citation type="journal article" date="2019" name="Int. J. Syst. Evol. Microbiol.">
        <title>The Global Catalogue of Microorganisms (GCM) 10K type strain sequencing project: providing services to taxonomists for standard genome sequencing and annotation.</title>
        <authorList>
            <consortium name="The Broad Institute Genomics Platform"/>
            <consortium name="The Broad Institute Genome Sequencing Center for Infectious Disease"/>
            <person name="Wu L."/>
            <person name="Ma J."/>
        </authorList>
    </citation>
    <scope>NUCLEOTIDE SEQUENCE [LARGE SCALE GENOMIC DNA]</scope>
    <source>
        <strain evidence="3">CCUG 54822</strain>
    </source>
</reference>
<accession>A0ABW3ZR20</accession>
<organism evidence="2 3">
    <name type="scientific">Lentibacillus salinarum</name>
    <dbReference type="NCBI Taxonomy" id="446820"/>
    <lineage>
        <taxon>Bacteria</taxon>
        <taxon>Bacillati</taxon>
        <taxon>Bacillota</taxon>
        <taxon>Bacilli</taxon>
        <taxon>Bacillales</taxon>
        <taxon>Bacillaceae</taxon>
        <taxon>Lentibacillus</taxon>
    </lineage>
</organism>
<dbReference type="PROSITE" id="PS50994">
    <property type="entry name" value="INTEGRASE"/>
    <property type="match status" value="1"/>
</dbReference>
<dbReference type="RefSeq" id="WP_382397782.1">
    <property type="nucleotide sequence ID" value="NZ_JBHTNH010000003.1"/>
</dbReference>
<comment type="caution">
    <text evidence="2">The sequence shown here is derived from an EMBL/GenBank/DDBJ whole genome shotgun (WGS) entry which is preliminary data.</text>
</comment>
<sequence length="91" mass="10566">MNAHIESFHRILEDNCLSGCEFETYGEAYKAIIEFMDFYNNRRIHSSILGLTPKEFYELQKSGKTGIKDIRVYPPIPFFLRFVPALKSANS</sequence>
<dbReference type="Pfam" id="PF13333">
    <property type="entry name" value="rve_2"/>
    <property type="match status" value="1"/>
</dbReference>
<evidence type="ECO:0000259" key="1">
    <source>
        <dbReference type="PROSITE" id="PS50994"/>
    </source>
</evidence>
<keyword evidence="3" id="KW-1185">Reference proteome</keyword>
<protein>
    <submittedName>
        <fullName evidence="2">IS3 family transposase</fullName>
    </submittedName>
</protein>